<comment type="function">
    <text evidence="5">Catalyzes the reversible transfer of the terminal phosphate group between ATP and AMP. Plays an important role in cellular energy homeostasis and in adenine nucleotide metabolism.</text>
</comment>
<feature type="binding site" evidence="5">
    <location>
        <position position="161"/>
    </location>
    <ligand>
        <name>Zn(2+)</name>
        <dbReference type="ChEBI" id="CHEBI:29105"/>
        <note>structural</note>
    </ligand>
</feature>
<comment type="similarity">
    <text evidence="5 6">Belongs to the adenylate kinase family.</text>
</comment>
<feature type="binding site" evidence="5">
    <location>
        <position position="139"/>
    </location>
    <ligand>
        <name>Zn(2+)</name>
        <dbReference type="ChEBI" id="CHEBI:29105"/>
        <note>structural</note>
    </ligand>
</feature>
<comment type="subunit">
    <text evidence="5 7">Monomer.</text>
</comment>
<feature type="binding site" evidence="5">
    <location>
        <position position="205"/>
    </location>
    <ligand>
        <name>ATP</name>
        <dbReference type="ChEBI" id="CHEBI:30616"/>
    </ligand>
</feature>
<dbReference type="AlphaFoldDB" id="A0A2M7UIZ8"/>
<sequence length="221" mass="25108">MPSLKKLLVIFIGPPGSGKGTQASMLAEKLGLTHIGSSEIIREKLPTLSGEEKELVEKPFNDGGLIPSDVITKWVIEKLEKVKSLKGKGIVLDGSPRMLPEAESLNQYLKRDSFWQEYILFLDIKVDESIWRREHRRVCANCRYALPYTPENAKLTVCPKCGGQLMKRADETALEKRWQVYEEQTLPVINYFREQGLLKEINGSQSIEKVHEDVVRALNID</sequence>
<dbReference type="GO" id="GO:0044209">
    <property type="term" value="P:AMP salvage"/>
    <property type="evidence" value="ECO:0007669"/>
    <property type="project" value="UniProtKB-UniRule"/>
</dbReference>
<dbReference type="CDD" id="cd01428">
    <property type="entry name" value="ADK"/>
    <property type="match status" value="1"/>
</dbReference>
<reference evidence="9" key="1">
    <citation type="submission" date="2017-09" db="EMBL/GenBank/DDBJ databases">
        <title>Depth-based differentiation of microbial function through sediment-hosted aquifers and enrichment of novel symbionts in the deep terrestrial subsurface.</title>
        <authorList>
            <person name="Probst A.J."/>
            <person name="Ladd B."/>
            <person name="Jarett J.K."/>
            <person name="Geller-Mcgrath D.E."/>
            <person name="Sieber C.M.K."/>
            <person name="Emerson J.B."/>
            <person name="Anantharaman K."/>
            <person name="Thomas B.C."/>
            <person name="Malmstrom R."/>
            <person name="Stieglmeier M."/>
            <person name="Klingl A."/>
            <person name="Woyke T."/>
            <person name="Ryan C.M."/>
            <person name="Banfield J.F."/>
        </authorList>
    </citation>
    <scope>NUCLEOTIDE SEQUENCE [LARGE SCALE GENOMIC DNA]</scope>
</reference>
<evidence type="ECO:0000313" key="9">
    <source>
        <dbReference type="Proteomes" id="UP000231071"/>
    </source>
</evidence>
<comment type="caution">
    <text evidence="5">Lacks conserved residue(s) required for the propagation of feature annotation.</text>
</comment>
<evidence type="ECO:0000256" key="1">
    <source>
        <dbReference type="ARBA" id="ARBA00022679"/>
    </source>
</evidence>
<feature type="binding site" evidence="5">
    <location>
        <position position="142"/>
    </location>
    <ligand>
        <name>Zn(2+)</name>
        <dbReference type="ChEBI" id="CHEBI:29105"/>
        <note>structural</note>
    </ligand>
</feature>
<keyword evidence="5" id="KW-0963">Cytoplasm</keyword>
<keyword evidence="5" id="KW-0862">Zinc</keyword>
<dbReference type="Pfam" id="PF00406">
    <property type="entry name" value="ADK"/>
    <property type="match status" value="1"/>
</dbReference>
<keyword evidence="1 5" id="KW-0808">Transferase</keyword>
<proteinExistence type="inferred from homology"/>
<dbReference type="PRINTS" id="PR00094">
    <property type="entry name" value="ADENYLTKNASE"/>
</dbReference>
<evidence type="ECO:0000256" key="5">
    <source>
        <dbReference type="HAMAP-Rule" id="MF_00235"/>
    </source>
</evidence>
<keyword evidence="5 7" id="KW-0067">ATP-binding</keyword>
<dbReference type="InterPro" id="IPR027417">
    <property type="entry name" value="P-loop_NTPase"/>
</dbReference>
<dbReference type="InterPro" id="IPR000850">
    <property type="entry name" value="Adenylat/UMP-CMP_kin"/>
</dbReference>
<name>A0A2M7UIZ8_9BACT</name>
<feature type="binding site" evidence="5">
    <location>
        <position position="177"/>
    </location>
    <ligand>
        <name>AMP</name>
        <dbReference type="ChEBI" id="CHEBI:456215"/>
    </ligand>
</feature>
<dbReference type="GO" id="GO:0005737">
    <property type="term" value="C:cytoplasm"/>
    <property type="evidence" value="ECO:0007669"/>
    <property type="project" value="UniProtKB-SubCell"/>
</dbReference>
<feature type="binding site" evidence="5">
    <location>
        <position position="158"/>
    </location>
    <ligand>
        <name>Zn(2+)</name>
        <dbReference type="ChEBI" id="CHEBI:29105"/>
        <note>structural</note>
    </ligand>
</feature>
<dbReference type="GO" id="GO:0005524">
    <property type="term" value="F:ATP binding"/>
    <property type="evidence" value="ECO:0007669"/>
    <property type="project" value="UniProtKB-UniRule"/>
</dbReference>
<gene>
    <name evidence="5" type="primary">adk</name>
    <name evidence="8" type="ORF">COY09_01145</name>
</gene>
<accession>A0A2M7UIZ8</accession>
<feature type="binding site" evidence="5">
    <location>
        <position position="42"/>
    </location>
    <ligand>
        <name>AMP</name>
        <dbReference type="ChEBI" id="CHEBI:456215"/>
    </ligand>
</feature>
<feature type="binding site" evidence="5">
    <location>
        <begin position="64"/>
        <end position="66"/>
    </location>
    <ligand>
        <name>AMP</name>
        <dbReference type="ChEBI" id="CHEBI:456215"/>
    </ligand>
</feature>
<evidence type="ECO:0000313" key="8">
    <source>
        <dbReference type="EMBL" id="PIZ71186.1"/>
    </source>
</evidence>
<evidence type="ECO:0000256" key="4">
    <source>
        <dbReference type="ARBA" id="ARBA00022777"/>
    </source>
</evidence>
<dbReference type="EC" id="2.7.4.3" evidence="5 7"/>
<keyword evidence="5" id="KW-0479">Metal-binding</keyword>
<keyword evidence="3 5" id="KW-0547">Nucleotide-binding</keyword>
<dbReference type="HAMAP" id="MF_00235">
    <property type="entry name" value="Adenylate_kinase_Adk"/>
    <property type="match status" value="1"/>
</dbReference>
<protein>
    <recommendedName>
        <fullName evidence="5 7">Adenylate kinase</fullName>
        <shortName evidence="5">AK</shortName>
        <ecNumber evidence="5 7">2.7.4.3</ecNumber>
    </recommendedName>
    <alternativeName>
        <fullName evidence="5">ATP-AMP transphosphorylase</fullName>
    </alternativeName>
    <alternativeName>
        <fullName evidence="5">ATP:AMP phosphotransferase</fullName>
    </alternativeName>
    <alternativeName>
        <fullName evidence="5">Adenylate monophosphate kinase</fullName>
    </alternativeName>
</protein>
<dbReference type="SUPFAM" id="SSF52540">
    <property type="entry name" value="P-loop containing nucleoside triphosphate hydrolases"/>
    <property type="match status" value="1"/>
</dbReference>
<comment type="catalytic activity">
    <reaction evidence="5 7">
        <text>AMP + ATP = 2 ADP</text>
        <dbReference type="Rhea" id="RHEA:12973"/>
        <dbReference type="ChEBI" id="CHEBI:30616"/>
        <dbReference type="ChEBI" id="CHEBI:456215"/>
        <dbReference type="ChEBI" id="CHEBI:456216"/>
        <dbReference type="EC" id="2.7.4.3"/>
    </reaction>
</comment>
<feature type="binding site" evidence="5">
    <location>
        <position position="136"/>
    </location>
    <ligand>
        <name>ATP</name>
        <dbReference type="ChEBI" id="CHEBI:30616"/>
    </ligand>
</feature>
<dbReference type="EMBL" id="PFOI01000021">
    <property type="protein sequence ID" value="PIZ71186.1"/>
    <property type="molecule type" value="Genomic_DNA"/>
</dbReference>
<comment type="subcellular location">
    <subcellularLocation>
        <location evidence="5 7">Cytoplasm</location>
    </subcellularLocation>
</comment>
<dbReference type="GO" id="GO:0004017">
    <property type="term" value="F:AMP kinase activity"/>
    <property type="evidence" value="ECO:0007669"/>
    <property type="project" value="UniProtKB-UniRule"/>
</dbReference>
<feature type="binding site" evidence="5">
    <location>
        <position position="37"/>
    </location>
    <ligand>
        <name>AMP</name>
        <dbReference type="ChEBI" id="CHEBI:456215"/>
    </ligand>
</feature>
<dbReference type="Gene3D" id="3.40.50.300">
    <property type="entry name" value="P-loop containing nucleotide triphosphate hydrolases"/>
    <property type="match status" value="1"/>
</dbReference>
<keyword evidence="4 5" id="KW-0418">Kinase</keyword>
<dbReference type="PANTHER" id="PTHR23359">
    <property type="entry name" value="NUCLEOTIDE KINASE"/>
    <property type="match status" value="1"/>
</dbReference>
<evidence type="ECO:0000256" key="2">
    <source>
        <dbReference type="ARBA" id="ARBA00022727"/>
    </source>
</evidence>
<organism evidence="8 9">
    <name type="scientific">Candidatus Portnoybacteria bacterium CG_4_10_14_0_2_um_filter_39_11</name>
    <dbReference type="NCBI Taxonomy" id="1974797"/>
    <lineage>
        <taxon>Bacteria</taxon>
        <taxon>Candidatus Portnoyibacteriota</taxon>
    </lineage>
</organism>
<evidence type="ECO:0000256" key="3">
    <source>
        <dbReference type="ARBA" id="ARBA00022741"/>
    </source>
</evidence>
<evidence type="ECO:0000256" key="7">
    <source>
        <dbReference type="RuleBase" id="RU003331"/>
    </source>
</evidence>
<dbReference type="GO" id="GO:0008270">
    <property type="term" value="F:zinc ion binding"/>
    <property type="evidence" value="ECO:0007669"/>
    <property type="project" value="UniProtKB-UniRule"/>
</dbReference>
<comment type="caution">
    <text evidence="8">The sequence shown here is derived from an EMBL/GenBank/DDBJ whole genome shotgun (WGS) entry which is preliminary data.</text>
</comment>
<dbReference type="UniPathway" id="UPA00588">
    <property type="reaction ID" value="UER00649"/>
</dbReference>
<comment type="pathway">
    <text evidence="5">Purine metabolism; AMP biosynthesis via salvage pathway; AMP from ADP: step 1/1.</text>
</comment>
<evidence type="ECO:0000256" key="6">
    <source>
        <dbReference type="RuleBase" id="RU003330"/>
    </source>
</evidence>
<keyword evidence="2 5" id="KW-0545">Nucleotide biosynthesis</keyword>
<feature type="binding site" evidence="5">
    <location>
        <position position="168"/>
    </location>
    <ligand>
        <name>AMP</name>
        <dbReference type="ChEBI" id="CHEBI:456215"/>
    </ligand>
</feature>
<feature type="binding site" evidence="5">
    <location>
        <begin position="16"/>
        <end position="21"/>
    </location>
    <ligand>
        <name>ATP</name>
        <dbReference type="ChEBI" id="CHEBI:30616"/>
    </ligand>
</feature>
<comment type="domain">
    <text evidence="5">Consists of three domains, a large central CORE domain and two small peripheral domains, NMPbind and LID, which undergo movements during catalysis. The LID domain closes over the site of phosphoryl transfer upon ATP binding. Assembling and dissambling the active center during each catalytic cycle provides an effective means to prevent ATP hydrolysis. Some bacteria have evolved a zinc-coordinating structure that stabilizes the LID domain.</text>
</comment>
<dbReference type="Proteomes" id="UP000231071">
    <property type="component" value="Unassembled WGS sequence"/>
</dbReference>